<dbReference type="HAMAP" id="MF_00082">
    <property type="entry name" value="ArgB"/>
    <property type="match status" value="1"/>
</dbReference>
<dbReference type="Gene3D" id="3.40.1160.10">
    <property type="entry name" value="Acetylglutamate kinase-like"/>
    <property type="match status" value="1"/>
</dbReference>
<dbReference type="EC" id="2.7.2.8" evidence="9"/>
<dbReference type="Proteomes" id="UP000318138">
    <property type="component" value="Chromosome"/>
</dbReference>
<evidence type="ECO:0000256" key="1">
    <source>
        <dbReference type="ARBA" id="ARBA00004828"/>
    </source>
</evidence>
<dbReference type="GO" id="GO:0003991">
    <property type="term" value="F:acetylglutamate kinase activity"/>
    <property type="evidence" value="ECO:0007669"/>
    <property type="project" value="UniProtKB-UniRule"/>
</dbReference>
<keyword evidence="6 9" id="KW-0418">Kinase</keyword>
<name>A0A859FF62_9BACI</name>
<evidence type="ECO:0000256" key="8">
    <source>
        <dbReference type="ARBA" id="ARBA00048141"/>
    </source>
</evidence>
<dbReference type="InterPro" id="IPR037528">
    <property type="entry name" value="ArgB"/>
</dbReference>
<feature type="binding site" evidence="9">
    <location>
        <begin position="39"/>
        <end position="40"/>
    </location>
    <ligand>
        <name>substrate</name>
    </ligand>
</feature>
<keyword evidence="4 9" id="KW-0808">Transferase</keyword>
<feature type="site" description="Transition state stabilizer" evidence="9">
    <location>
        <position position="7"/>
    </location>
</feature>
<evidence type="ECO:0000256" key="5">
    <source>
        <dbReference type="ARBA" id="ARBA00022741"/>
    </source>
</evidence>
<gene>
    <name evidence="9 11" type="primary">argB</name>
    <name evidence="11" type="ORF">FLK61_31430</name>
</gene>
<proteinExistence type="inferred from homology"/>
<evidence type="ECO:0000313" key="12">
    <source>
        <dbReference type="Proteomes" id="UP000318138"/>
    </source>
</evidence>
<keyword evidence="5 9" id="KW-0547">Nucleotide-binding</keyword>
<feature type="binding site" evidence="9">
    <location>
        <position position="155"/>
    </location>
    <ligand>
        <name>substrate</name>
    </ligand>
</feature>
<keyword evidence="12" id="KW-1185">Reference proteome</keyword>
<dbReference type="SUPFAM" id="SSF53633">
    <property type="entry name" value="Carbamate kinase-like"/>
    <property type="match status" value="1"/>
</dbReference>
<dbReference type="PIRSF" id="PIRSF000728">
    <property type="entry name" value="NAGK"/>
    <property type="match status" value="1"/>
</dbReference>
<comment type="similarity">
    <text evidence="9">Belongs to the acetylglutamate kinase family. ArgB subfamily.</text>
</comment>
<organism evidence="11 12">
    <name type="scientific">Paenalkalicoccus suaedae</name>
    <dbReference type="NCBI Taxonomy" id="2592382"/>
    <lineage>
        <taxon>Bacteria</taxon>
        <taxon>Bacillati</taxon>
        <taxon>Bacillota</taxon>
        <taxon>Bacilli</taxon>
        <taxon>Bacillales</taxon>
        <taxon>Bacillaceae</taxon>
        <taxon>Paenalkalicoccus</taxon>
    </lineage>
</organism>
<keyword evidence="2 9" id="KW-0055">Arginine biosynthesis</keyword>
<feature type="site" description="Transition state stabilizer" evidence="9">
    <location>
        <position position="214"/>
    </location>
</feature>
<evidence type="ECO:0000259" key="10">
    <source>
        <dbReference type="Pfam" id="PF00696"/>
    </source>
</evidence>
<comment type="catalytic activity">
    <reaction evidence="8 9">
        <text>N-acetyl-L-glutamate + ATP = N-acetyl-L-glutamyl 5-phosphate + ADP</text>
        <dbReference type="Rhea" id="RHEA:14629"/>
        <dbReference type="ChEBI" id="CHEBI:30616"/>
        <dbReference type="ChEBI" id="CHEBI:44337"/>
        <dbReference type="ChEBI" id="CHEBI:57936"/>
        <dbReference type="ChEBI" id="CHEBI:456216"/>
        <dbReference type="EC" id="2.7.2.8"/>
    </reaction>
</comment>
<dbReference type="RefSeq" id="WP_176009260.1">
    <property type="nucleotide sequence ID" value="NZ_CP041372.2"/>
</dbReference>
<dbReference type="PANTHER" id="PTHR23342:SF0">
    <property type="entry name" value="N-ACETYLGLUTAMATE SYNTHASE, MITOCHONDRIAL"/>
    <property type="match status" value="1"/>
</dbReference>
<evidence type="ECO:0000313" key="11">
    <source>
        <dbReference type="EMBL" id="QKS71224.1"/>
    </source>
</evidence>
<dbReference type="CDD" id="cd04238">
    <property type="entry name" value="AAK_NAGK-like"/>
    <property type="match status" value="1"/>
</dbReference>
<keyword evidence="9" id="KW-0963">Cytoplasm</keyword>
<evidence type="ECO:0000256" key="9">
    <source>
        <dbReference type="HAMAP-Rule" id="MF_00082"/>
    </source>
</evidence>
<evidence type="ECO:0000256" key="4">
    <source>
        <dbReference type="ARBA" id="ARBA00022679"/>
    </source>
</evidence>
<dbReference type="InterPro" id="IPR004662">
    <property type="entry name" value="AcgluKinase_fam"/>
</dbReference>
<protein>
    <recommendedName>
        <fullName evidence="9">Acetylglutamate kinase</fullName>
        <ecNumber evidence="9">2.7.2.8</ecNumber>
    </recommendedName>
    <alternativeName>
        <fullName evidence="9">N-acetyl-L-glutamate 5-phosphotransferase</fullName>
    </alternativeName>
    <alternativeName>
        <fullName evidence="9">NAG kinase</fullName>
        <shortName evidence="9">NAGK</shortName>
    </alternativeName>
</protein>
<comment type="pathway">
    <text evidence="1 9">Amino-acid biosynthesis; L-arginine biosynthesis; N(2)-acetyl-L-ornithine from L-glutamate: step 2/4.</text>
</comment>
<keyword evidence="7 9" id="KW-0067">ATP-binding</keyword>
<dbReference type="PANTHER" id="PTHR23342">
    <property type="entry name" value="N-ACETYLGLUTAMATE SYNTHASE"/>
    <property type="match status" value="1"/>
</dbReference>
<dbReference type="Pfam" id="PF00696">
    <property type="entry name" value="AA_kinase"/>
    <property type="match status" value="1"/>
</dbReference>
<evidence type="ECO:0000256" key="7">
    <source>
        <dbReference type="ARBA" id="ARBA00022840"/>
    </source>
</evidence>
<comment type="function">
    <text evidence="9">Catalyzes the ATP-dependent phosphorylation of N-acetyl-L-glutamate.</text>
</comment>
<accession>A0A859FF62</accession>
<evidence type="ECO:0000256" key="6">
    <source>
        <dbReference type="ARBA" id="ARBA00022777"/>
    </source>
</evidence>
<comment type="subcellular location">
    <subcellularLocation>
        <location evidence="9">Cytoplasm</location>
    </subcellularLocation>
</comment>
<sequence length="258" mass="27432">METLVLKIGGSTLESLPQAFYKHVHELTRTNNVIIVHGGGPAINDALEKNAIEATFHQGLRVTTPEVLQTCEMVLSGQTNKYLVTKLQEQHVAAFGLSGIDGELLQAKLADQTGALGLVGDIAHVNKQMITMLLANNYVPVISPISMTKEKQKLNVNADSAAAAIAKAMQAKLVFVTNIKGVMSKQKEIIPFLSKKAIEVAITDGTISGGMIPKVKAALSCIESGVQESIILDSESLIGLATHTACGTSIRLEEASYV</sequence>
<dbReference type="AlphaFoldDB" id="A0A859FF62"/>
<dbReference type="InterPro" id="IPR001048">
    <property type="entry name" value="Asp/Glu/Uridylate_kinase"/>
</dbReference>
<dbReference type="UniPathway" id="UPA00068">
    <property type="reaction ID" value="UER00107"/>
</dbReference>
<reference evidence="12" key="1">
    <citation type="submission" date="2019-07" db="EMBL/GenBank/DDBJ databases">
        <title>Bacillus alkalisoli sp. nov. isolated from saline soil.</title>
        <authorList>
            <person name="Sun J.-Q."/>
            <person name="Xu L."/>
        </authorList>
    </citation>
    <scope>NUCLEOTIDE SEQUENCE [LARGE SCALE GENOMIC DNA]</scope>
    <source>
        <strain evidence="12">M4U3P1</strain>
    </source>
</reference>
<dbReference type="EMBL" id="CP041372">
    <property type="protein sequence ID" value="QKS71224.1"/>
    <property type="molecule type" value="Genomic_DNA"/>
</dbReference>
<dbReference type="GO" id="GO:0005737">
    <property type="term" value="C:cytoplasm"/>
    <property type="evidence" value="ECO:0007669"/>
    <property type="project" value="UniProtKB-SubCell"/>
</dbReference>
<feature type="binding site" evidence="9">
    <location>
        <position position="61"/>
    </location>
    <ligand>
        <name>substrate</name>
    </ligand>
</feature>
<dbReference type="GO" id="GO:0005524">
    <property type="term" value="F:ATP binding"/>
    <property type="evidence" value="ECO:0007669"/>
    <property type="project" value="UniProtKB-UniRule"/>
</dbReference>
<dbReference type="GO" id="GO:0042450">
    <property type="term" value="P:L-arginine biosynthetic process via ornithine"/>
    <property type="evidence" value="ECO:0007669"/>
    <property type="project" value="UniProtKB-UniRule"/>
</dbReference>
<feature type="domain" description="Aspartate/glutamate/uridylate kinase" evidence="10">
    <location>
        <begin position="3"/>
        <end position="233"/>
    </location>
</feature>
<dbReference type="KEGG" id="psua:FLK61_31430"/>
<evidence type="ECO:0000256" key="2">
    <source>
        <dbReference type="ARBA" id="ARBA00022571"/>
    </source>
</evidence>
<dbReference type="InterPro" id="IPR036393">
    <property type="entry name" value="AceGlu_kinase-like_sf"/>
</dbReference>
<keyword evidence="3 9" id="KW-0028">Amino-acid biosynthesis</keyword>
<evidence type="ECO:0000256" key="3">
    <source>
        <dbReference type="ARBA" id="ARBA00022605"/>
    </source>
</evidence>
<dbReference type="NCBIfam" id="TIGR00761">
    <property type="entry name" value="argB"/>
    <property type="match status" value="1"/>
</dbReference>